<dbReference type="Proteomes" id="UP001597252">
    <property type="component" value="Unassembled WGS sequence"/>
</dbReference>
<evidence type="ECO:0000256" key="1">
    <source>
        <dbReference type="SAM" id="Phobius"/>
    </source>
</evidence>
<dbReference type="EMBL" id="JBHTON010000014">
    <property type="protein sequence ID" value="MFD1484734.1"/>
    <property type="molecule type" value="Genomic_DNA"/>
</dbReference>
<dbReference type="PROSITE" id="PS51257">
    <property type="entry name" value="PROKAR_LIPOPROTEIN"/>
    <property type="match status" value="1"/>
</dbReference>
<gene>
    <name evidence="2" type="ORF">ACFQ5J_05775</name>
</gene>
<sequence>MKICKHRRLLHTGSLILQLLLIIGCQHALTAAVPTYLTLTGKVVFAVAFAGPPLLADAGYLAVLALLSLALGRLAMTMKERFDAYAPLVAELLVILEVWTALFSWALVGYMLSVSGIAAIFTVVNVIAIGAVVVAGVRWLQHTKLMR</sequence>
<accession>A0ABW4E4B2</accession>
<organism evidence="2 3">
    <name type="scientific">Lacticaseibacillus baoqingensis</name>
    <dbReference type="NCBI Taxonomy" id="2486013"/>
    <lineage>
        <taxon>Bacteria</taxon>
        <taxon>Bacillati</taxon>
        <taxon>Bacillota</taxon>
        <taxon>Bacilli</taxon>
        <taxon>Lactobacillales</taxon>
        <taxon>Lactobacillaceae</taxon>
        <taxon>Lacticaseibacillus</taxon>
    </lineage>
</organism>
<dbReference type="RefSeq" id="WP_125752791.1">
    <property type="nucleotide sequence ID" value="NZ_JBHTON010000014.1"/>
</dbReference>
<keyword evidence="3" id="KW-1185">Reference proteome</keyword>
<keyword evidence="1" id="KW-0812">Transmembrane</keyword>
<comment type="caution">
    <text evidence="2">The sequence shown here is derived from an EMBL/GenBank/DDBJ whole genome shotgun (WGS) entry which is preliminary data.</text>
</comment>
<feature type="transmembrane region" description="Helical" evidence="1">
    <location>
        <begin position="88"/>
        <end position="111"/>
    </location>
</feature>
<name>A0ABW4E4B2_9LACO</name>
<feature type="transmembrane region" description="Helical" evidence="1">
    <location>
        <begin position="54"/>
        <end position="76"/>
    </location>
</feature>
<feature type="transmembrane region" description="Helical" evidence="1">
    <location>
        <begin position="117"/>
        <end position="140"/>
    </location>
</feature>
<proteinExistence type="predicted"/>
<keyword evidence="1" id="KW-1133">Transmembrane helix</keyword>
<evidence type="ECO:0000313" key="2">
    <source>
        <dbReference type="EMBL" id="MFD1484734.1"/>
    </source>
</evidence>
<protein>
    <recommendedName>
        <fullName evidence="4">DUF3021 family protein</fullName>
    </recommendedName>
</protein>
<evidence type="ECO:0008006" key="4">
    <source>
        <dbReference type="Google" id="ProtNLM"/>
    </source>
</evidence>
<evidence type="ECO:0000313" key="3">
    <source>
        <dbReference type="Proteomes" id="UP001597252"/>
    </source>
</evidence>
<reference evidence="3" key="1">
    <citation type="journal article" date="2019" name="Int. J. Syst. Evol. Microbiol.">
        <title>The Global Catalogue of Microorganisms (GCM) 10K type strain sequencing project: providing services to taxonomists for standard genome sequencing and annotation.</title>
        <authorList>
            <consortium name="The Broad Institute Genomics Platform"/>
            <consortium name="The Broad Institute Genome Sequencing Center for Infectious Disease"/>
            <person name="Wu L."/>
            <person name="Ma J."/>
        </authorList>
    </citation>
    <scope>NUCLEOTIDE SEQUENCE [LARGE SCALE GENOMIC DNA]</scope>
    <source>
        <strain evidence="3">CCM 8903</strain>
    </source>
</reference>
<keyword evidence="1" id="KW-0472">Membrane</keyword>